<evidence type="ECO:0000313" key="2">
    <source>
        <dbReference type="EMBL" id="RDX60748.1"/>
    </source>
</evidence>
<evidence type="ECO:0000313" key="3">
    <source>
        <dbReference type="Proteomes" id="UP000257109"/>
    </source>
</evidence>
<gene>
    <name evidence="2" type="ORF">CR513_61086</name>
</gene>
<comment type="caution">
    <text evidence="2">The sequence shown here is derived from an EMBL/GenBank/DDBJ whole genome shotgun (WGS) entry which is preliminary data.</text>
</comment>
<name>A0A371E3Z2_MUCPR</name>
<dbReference type="CDD" id="cd04480">
    <property type="entry name" value="RPA1_DBD_A_like"/>
    <property type="match status" value="1"/>
</dbReference>
<dbReference type="EMBL" id="QJKJ01016612">
    <property type="protein sequence ID" value="RDX60748.1"/>
    <property type="molecule type" value="Genomic_DNA"/>
</dbReference>
<dbReference type="InterPro" id="IPR012340">
    <property type="entry name" value="NA-bd_OB-fold"/>
</dbReference>
<dbReference type="SUPFAM" id="SSF50249">
    <property type="entry name" value="Nucleic acid-binding proteins"/>
    <property type="match status" value="1"/>
</dbReference>
<reference evidence="2" key="1">
    <citation type="submission" date="2018-05" db="EMBL/GenBank/DDBJ databases">
        <title>Draft genome of Mucuna pruriens seed.</title>
        <authorList>
            <person name="Nnadi N.E."/>
            <person name="Vos R."/>
            <person name="Hasami M.H."/>
            <person name="Devisetty U.K."/>
            <person name="Aguiy J.C."/>
        </authorList>
    </citation>
    <scope>NUCLEOTIDE SEQUENCE [LARGE SCALE GENOMIC DNA]</scope>
    <source>
        <strain evidence="2">JCA_2017</strain>
    </source>
</reference>
<protein>
    <recommendedName>
        <fullName evidence="1">Replication protein A 70 kDa DNA-binding subunit B/D first OB fold domain-containing protein</fullName>
    </recommendedName>
</protein>
<feature type="non-terminal residue" evidence="2">
    <location>
        <position position="79"/>
    </location>
</feature>
<dbReference type="Pfam" id="PF02721">
    <property type="entry name" value="DUF223"/>
    <property type="match status" value="1"/>
</dbReference>
<dbReference type="Proteomes" id="UP000257109">
    <property type="component" value="Unassembled WGS sequence"/>
</dbReference>
<organism evidence="2 3">
    <name type="scientific">Mucuna pruriens</name>
    <name type="common">Velvet bean</name>
    <name type="synonym">Dolichos pruriens</name>
    <dbReference type="NCBI Taxonomy" id="157652"/>
    <lineage>
        <taxon>Eukaryota</taxon>
        <taxon>Viridiplantae</taxon>
        <taxon>Streptophyta</taxon>
        <taxon>Embryophyta</taxon>
        <taxon>Tracheophyta</taxon>
        <taxon>Spermatophyta</taxon>
        <taxon>Magnoliopsida</taxon>
        <taxon>eudicotyledons</taxon>
        <taxon>Gunneridae</taxon>
        <taxon>Pentapetalae</taxon>
        <taxon>rosids</taxon>
        <taxon>fabids</taxon>
        <taxon>Fabales</taxon>
        <taxon>Fabaceae</taxon>
        <taxon>Papilionoideae</taxon>
        <taxon>50 kb inversion clade</taxon>
        <taxon>NPAAA clade</taxon>
        <taxon>indigoferoid/millettioid clade</taxon>
        <taxon>Phaseoleae</taxon>
        <taxon>Mucuna</taxon>
    </lineage>
</organism>
<feature type="domain" description="Replication protein A 70 kDa DNA-binding subunit B/D first OB fold" evidence="1">
    <location>
        <begin position="1"/>
        <end position="67"/>
    </location>
</feature>
<accession>A0A371E3Z2</accession>
<dbReference type="AlphaFoldDB" id="A0A371E3Z2"/>
<dbReference type="Gene3D" id="2.40.50.140">
    <property type="entry name" value="Nucleic acid-binding proteins"/>
    <property type="match status" value="1"/>
</dbReference>
<sequence>MEMVLMDDNGDRIYASIKKTLIYMFEKDLKESFVYSIAFFGVASNVENFKTTKHQYKLNFLFATKVIVQEDSCVSSNPS</sequence>
<proteinExistence type="predicted"/>
<keyword evidence="3" id="KW-1185">Reference proteome</keyword>
<dbReference type="STRING" id="157652.A0A371E3Z2"/>
<dbReference type="OrthoDB" id="1935380at2759"/>
<dbReference type="InterPro" id="IPR003871">
    <property type="entry name" value="RFA1B/D_OB_1st"/>
</dbReference>
<evidence type="ECO:0000259" key="1">
    <source>
        <dbReference type="Pfam" id="PF02721"/>
    </source>
</evidence>